<accession>A0A7R7EK98</accession>
<dbReference type="RefSeq" id="WP_271715503.1">
    <property type="nucleotide sequence ID" value="NZ_AP024169.1"/>
</dbReference>
<dbReference type="Proteomes" id="UP000595897">
    <property type="component" value="Chromosome"/>
</dbReference>
<dbReference type="EMBL" id="AP024169">
    <property type="protein sequence ID" value="BCN30269.1"/>
    <property type="molecule type" value="Genomic_DNA"/>
</dbReference>
<name>A0A7R7EK98_9FIRM</name>
<gene>
    <name evidence="1" type="ORF">bsdtb5_15640</name>
</gene>
<reference evidence="1 2" key="1">
    <citation type="submission" date="2020-11" db="EMBL/GenBank/DDBJ databases">
        <title>Draft genome sequencing of a Lachnospiraceae strain isolated from anoxic soil subjected to BSD treatment.</title>
        <authorList>
            <person name="Uek A."/>
            <person name="Tonouchi A."/>
        </authorList>
    </citation>
    <scope>NUCLEOTIDE SEQUENCE [LARGE SCALE GENOMIC DNA]</scope>
    <source>
        <strain evidence="1 2">TB5</strain>
    </source>
</reference>
<protein>
    <submittedName>
        <fullName evidence="1">Uncharacterized protein</fullName>
    </submittedName>
</protein>
<keyword evidence="2" id="KW-1185">Reference proteome</keyword>
<evidence type="ECO:0000313" key="1">
    <source>
        <dbReference type="EMBL" id="BCN30269.1"/>
    </source>
</evidence>
<evidence type="ECO:0000313" key="2">
    <source>
        <dbReference type="Proteomes" id="UP000595897"/>
    </source>
</evidence>
<organism evidence="1 2">
    <name type="scientific">Anaeromicropila herbilytica</name>
    <dbReference type="NCBI Taxonomy" id="2785025"/>
    <lineage>
        <taxon>Bacteria</taxon>
        <taxon>Bacillati</taxon>
        <taxon>Bacillota</taxon>
        <taxon>Clostridia</taxon>
        <taxon>Lachnospirales</taxon>
        <taxon>Lachnospiraceae</taxon>
        <taxon>Anaeromicropila</taxon>
    </lineage>
</organism>
<proteinExistence type="predicted"/>
<dbReference type="AlphaFoldDB" id="A0A7R7EK98"/>
<sequence length="322" mass="38129">MEVNINFFDNMSVLKTFSKLYKLSENEIMRLAIETSVADNPTVEFIRKSGIKLDTVDIRNVTLHCKHITTINDNFDSLKKYGLLTLDKALTYPTPLNRFLLEHDISMDIVNRDIYYNNRRIHIIESDEECEDCFYGSECQEFVDFMGKPTTLSYRNMACDYRDEINIIRSKLYHDKCEIEVHLMGSFKDVHEYSVVRNYPEILMTIENLIIKLFKEGTHLQRDWQAQQNNKYYCIDFDINIFDFEFITKGKKLDYSDYCDCFEYNVEPIYDMSSASANFFGNVFIIQKGLGILRHEEPTDYGQILPETEIKFENLEINEFYM</sequence>
<dbReference type="KEGG" id="ahb:bsdtb5_15640"/>